<feature type="region of interest" description="Disordered" evidence="1">
    <location>
        <begin position="316"/>
        <end position="343"/>
    </location>
</feature>
<feature type="compositionally biased region" description="Basic and acidic residues" evidence="1">
    <location>
        <begin position="334"/>
        <end position="343"/>
    </location>
</feature>
<keyword evidence="2" id="KW-0812">Transmembrane</keyword>
<keyword evidence="4" id="KW-1185">Reference proteome</keyword>
<reference evidence="3 4" key="1">
    <citation type="submission" date="2012-02" db="EMBL/GenBank/DDBJ databases">
        <title>Complete sequence of chromosome of Singulisphaera acidiphila DSM 18658.</title>
        <authorList>
            <consortium name="US DOE Joint Genome Institute (JGI-PGF)"/>
            <person name="Lucas S."/>
            <person name="Copeland A."/>
            <person name="Lapidus A."/>
            <person name="Glavina del Rio T."/>
            <person name="Dalin E."/>
            <person name="Tice H."/>
            <person name="Bruce D."/>
            <person name="Goodwin L."/>
            <person name="Pitluck S."/>
            <person name="Peters L."/>
            <person name="Ovchinnikova G."/>
            <person name="Chertkov O."/>
            <person name="Kyrpides N."/>
            <person name="Mavromatis K."/>
            <person name="Ivanova N."/>
            <person name="Brettin T."/>
            <person name="Detter J.C."/>
            <person name="Han C."/>
            <person name="Larimer F."/>
            <person name="Land M."/>
            <person name="Hauser L."/>
            <person name="Markowitz V."/>
            <person name="Cheng J.-F."/>
            <person name="Hugenholtz P."/>
            <person name="Woyke T."/>
            <person name="Wu D."/>
            <person name="Tindall B."/>
            <person name="Pomrenke H."/>
            <person name="Brambilla E."/>
            <person name="Klenk H.-P."/>
            <person name="Eisen J.A."/>
        </authorList>
    </citation>
    <scope>NUCLEOTIDE SEQUENCE [LARGE SCALE GENOMIC DNA]</scope>
    <source>
        <strain evidence="4">ATCC BAA-1392 / DSM 18658 / VKM B-2454 / MOB10</strain>
    </source>
</reference>
<keyword evidence="2" id="KW-0472">Membrane</keyword>
<evidence type="ECO:0000313" key="3">
    <source>
        <dbReference type="EMBL" id="AGA30482.1"/>
    </source>
</evidence>
<feature type="transmembrane region" description="Helical" evidence="2">
    <location>
        <begin position="12"/>
        <end position="30"/>
    </location>
</feature>
<dbReference type="Proteomes" id="UP000010798">
    <property type="component" value="Chromosome"/>
</dbReference>
<evidence type="ECO:0000313" key="4">
    <source>
        <dbReference type="Proteomes" id="UP000010798"/>
    </source>
</evidence>
<evidence type="ECO:0000256" key="2">
    <source>
        <dbReference type="SAM" id="Phobius"/>
    </source>
</evidence>
<protein>
    <submittedName>
        <fullName evidence="3">Type II secretion system protein G (GspG)</fullName>
    </submittedName>
</protein>
<proteinExistence type="predicted"/>
<dbReference type="EMBL" id="CP003364">
    <property type="protein sequence ID" value="AGA30482.1"/>
    <property type="molecule type" value="Genomic_DNA"/>
</dbReference>
<dbReference type="KEGG" id="saci:Sinac_6402"/>
<accession>L0DMK1</accession>
<dbReference type="AlphaFoldDB" id="L0DMK1"/>
<dbReference type="eggNOG" id="ENOG5033DCE">
    <property type="taxonomic scope" value="Bacteria"/>
</dbReference>
<organism evidence="3 4">
    <name type="scientific">Singulisphaera acidiphila (strain ATCC BAA-1392 / DSM 18658 / VKM B-2454 / MOB10)</name>
    <dbReference type="NCBI Taxonomy" id="886293"/>
    <lineage>
        <taxon>Bacteria</taxon>
        <taxon>Pseudomonadati</taxon>
        <taxon>Planctomycetota</taxon>
        <taxon>Planctomycetia</taxon>
        <taxon>Isosphaerales</taxon>
        <taxon>Isosphaeraceae</taxon>
        <taxon>Singulisphaera</taxon>
    </lineage>
</organism>
<sequence>MSERKSRRGWTGVLVLLIALIFVVLIRLLLPSSFRGETLPNPNGYDDLIAASKTVTGNVLTVTELEKADTEELRALIGKNREALARASVGLGRQSVVALAKSPSVEAHFENFGALRTLGRLLACEAALIDLEGHAPEAARLYGNVIRYGRAISDGGVLPERLAEGPVQHAGLQGLNRLIPTLSANESQQLAKEFERLDRDREPLAHVFDRDLEFNLARGGWPARAAYYLHRKSMQTMLSPAKAAAEKADRLNQIWLRLFASALALRAYRLDHPDAPVPPTLDALVPTYLEAVPFDPFSQGPLKFKVQGDTVQVYSVGSNGRDDGGTVSPSRNPAEGDLRLESP</sequence>
<dbReference type="HOGENOM" id="CLU_808665_0_0_0"/>
<keyword evidence="2" id="KW-1133">Transmembrane helix</keyword>
<gene>
    <name evidence="3" type="ordered locus">Sinac_6402</name>
</gene>
<name>L0DMK1_SINAD</name>
<evidence type="ECO:0000256" key="1">
    <source>
        <dbReference type="SAM" id="MobiDB-lite"/>
    </source>
</evidence>